<dbReference type="InterPro" id="IPR056889">
    <property type="entry name" value="NET2A-D/KIP1-like_C"/>
</dbReference>
<feature type="compositionally biased region" description="Low complexity" evidence="3">
    <location>
        <begin position="787"/>
        <end position="799"/>
    </location>
</feature>
<feature type="coiled-coil region" evidence="2">
    <location>
        <begin position="376"/>
        <end position="403"/>
    </location>
</feature>
<dbReference type="PROSITE" id="PS51774">
    <property type="entry name" value="NAB"/>
    <property type="match status" value="1"/>
</dbReference>
<feature type="compositionally biased region" description="Basic and acidic residues" evidence="3">
    <location>
        <begin position="472"/>
        <end position="503"/>
    </location>
</feature>
<dbReference type="STRING" id="79200.A0A161Y194"/>
<feature type="domain" description="NAB" evidence="4">
    <location>
        <begin position="10"/>
        <end position="90"/>
    </location>
</feature>
<feature type="region of interest" description="Disordered" evidence="3">
    <location>
        <begin position="722"/>
        <end position="829"/>
    </location>
</feature>
<feature type="coiled-coil region" evidence="2">
    <location>
        <begin position="173"/>
        <end position="287"/>
    </location>
</feature>
<feature type="region of interest" description="Disordered" evidence="3">
    <location>
        <begin position="646"/>
        <end position="709"/>
    </location>
</feature>
<dbReference type="PANTHER" id="PTHR31631">
    <property type="entry name" value="PROTEIN NETWORKED 2D"/>
    <property type="match status" value="1"/>
</dbReference>
<dbReference type="PANTHER" id="PTHR31631:SF0">
    <property type="entry name" value="PROTEIN NETWORKED 2D"/>
    <property type="match status" value="1"/>
</dbReference>
<feature type="region of interest" description="Disordered" evidence="3">
    <location>
        <begin position="119"/>
        <end position="172"/>
    </location>
</feature>
<gene>
    <name evidence="5" type="ORF">DCAR_011663</name>
</gene>
<evidence type="ECO:0000259" key="4">
    <source>
        <dbReference type="PROSITE" id="PS51774"/>
    </source>
</evidence>
<comment type="caution">
    <text evidence="5">The sequence shown here is derived from an EMBL/GenBank/DDBJ whole genome shotgun (WGS) entry which is preliminary data.</text>
</comment>
<dbReference type="Pfam" id="PF07765">
    <property type="entry name" value="KIP1"/>
    <property type="match status" value="1"/>
</dbReference>
<dbReference type="Pfam" id="PF25014">
    <property type="entry name" value="NET2A"/>
    <property type="match status" value="1"/>
</dbReference>
<evidence type="ECO:0000256" key="2">
    <source>
        <dbReference type="SAM" id="Coils"/>
    </source>
</evidence>
<dbReference type="EMBL" id="LNRQ01000003">
    <property type="protein sequence ID" value="KZN02907.1"/>
    <property type="molecule type" value="Genomic_DNA"/>
</dbReference>
<feature type="compositionally biased region" description="Basic and acidic residues" evidence="3">
    <location>
        <begin position="563"/>
        <end position="581"/>
    </location>
</feature>
<dbReference type="AlphaFoldDB" id="A0A161Y194"/>
<proteinExistence type="predicted"/>
<feature type="compositionally biased region" description="Basic and acidic residues" evidence="3">
    <location>
        <begin position="646"/>
        <end position="660"/>
    </location>
</feature>
<feature type="coiled-coil region" evidence="2">
    <location>
        <begin position="872"/>
        <end position="933"/>
    </location>
</feature>
<feature type="region of interest" description="Disordered" evidence="3">
    <location>
        <begin position="449"/>
        <end position="606"/>
    </location>
</feature>
<protein>
    <recommendedName>
        <fullName evidence="4">NAB domain-containing protein</fullName>
    </recommendedName>
</protein>
<name>A0A161Y194_DAUCS</name>
<feature type="compositionally biased region" description="Polar residues" evidence="3">
    <location>
        <begin position="814"/>
        <end position="823"/>
    </location>
</feature>
<organism evidence="5">
    <name type="scientific">Daucus carota subsp. sativus</name>
    <name type="common">Carrot</name>
    <dbReference type="NCBI Taxonomy" id="79200"/>
    <lineage>
        <taxon>Eukaryota</taxon>
        <taxon>Viridiplantae</taxon>
        <taxon>Streptophyta</taxon>
        <taxon>Embryophyta</taxon>
        <taxon>Tracheophyta</taxon>
        <taxon>Spermatophyta</taxon>
        <taxon>Magnoliopsida</taxon>
        <taxon>eudicotyledons</taxon>
        <taxon>Gunneridae</taxon>
        <taxon>Pentapetalae</taxon>
        <taxon>asterids</taxon>
        <taxon>campanulids</taxon>
        <taxon>Apiales</taxon>
        <taxon>Apiaceae</taxon>
        <taxon>Apioideae</taxon>
        <taxon>Scandiceae</taxon>
        <taxon>Daucinae</taxon>
        <taxon>Daucus</taxon>
        <taxon>Daucus sect. Daucus</taxon>
    </lineage>
</organism>
<sequence length="1203" mass="134049">MLQRAASSAYSWWWASHIRTKQSKWLEQSMQDMEDKVEFALSLVSEDGDSFAKRAEMYYKNRPELINFIEEAFRCFRAMAERYDSLSTDLQKANTTIATCLPEQIQFAMDDDDDFLASKHPKFSSGPAADPSKVPKAPARPMKGMMHAATKKLEPKKSSIPPRRIKPKSGLSKAEAVEEIDKLQKDILSLQTMKEYVKSSYESGISKFFALENDIMEKQDKVSRLQDEFGVSTMIDDNDARTLMAEAAIKSCKETLADLQNKQENSAEKAEVENKKIEDVCQRLESIKYELLPDQTDNVQRVDQNSNHGAEEFQSLKQEMIGPERKKLEALREKIKEHKEGSGGPLTVSELADKIDDLVNLVISLESAVLSQNVLIERLRTEADDLQSQIRRLEENKGGLMETHELQSRVKELEEKLYLVQNIYMNITTQNNDIKDQFAEAHSSLNDLSEKLPSVEPDEELEETDLLEEEEHGLIEKRPEKALIEQDKGKSGDEALLEHDKGKGGGKALLEQGKGEGGGTALIKQDKEEGGGQALIEQDKGKDGGEALIEQDKKEGGGQALIEQDKGEGGGKALIEQDKGEGGGQALLERDKGEGGGEALIEQNKGKGGVEVLVELDKGEPDAKLLVEQDKGESGGETLVEQDIEKGGGEALIEQDKGKGGGEALIEQNKGEGGGEALIEQDNREGGGEALIEQDNGEGGGEALIEQNKGKGGIEVLVELDKGEHDGKALVEQDKGESGGETSVKLDKGKGGEALIEQDKGEGGGGDNKLKSNPPRDEEKSDKIDENLNASSRNSNNLSGGKEVATLQNEKDNGNTVLNSDNSGTEKREHIPKTSISVLLDVNLNAEEKFEDELNWQQMLLHGVEDKERILLAEYVAILRNYKEVKKKLSDEEKKNETLFETMLQLRNTKSALLKKDQEIQFLRHKLNLLKQDSCDIPGAKDSTEDESFGMHPTEEDKEEIKLLINQPKTLSPIEEKLRGQIDAVLEENLEFWLRFSNSFHQVEKFKTEVHDLQDEIVQAKKKNELRQDGKSQGSISADLKAEIRAIYKHLSEKKTEVGVWLEQSELLKEEVQHRITSICEIQEAITNGLKEGVESDEITFSSHQAAKFHGEILNMKQENNKVNEELLAGIDHITALKIEIEKTLVKINAEFKLTERKPSSSTSSSRSYSISKIPLRSFLFGIKARKHKHSIFSYRHYSRSTK</sequence>
<feature type="compositionally biased region" description="Acidic residues" evidence="3">
    <location>
        <begin position="456"/>
        <end position="471"/>
    </location>
</feature>
<evidence type="ECO:0000256" key="1">
    <source>
        <dbReference type="ARBA" id="ARBA00023054"/>
    </source>
</evidence>
<dbReference type="InterPro" id="IPR056888">
    <property type="entry name" value="NET2A-D/KIP1-like_dom"/>
</dbReference>
<dbReference type="GO" id="GO:0003779">
    <property type="term" value="F:actin binding"/>
    <property type="evidence" value="ECO:0007669"/>
    <property type="project" value="InterPro"/>
</dbReference>
<feature type="compositionally biased region" description="Basic and acidic residues" evidence="3">
    <location>
        <begin position="722"/>
        <end position="786"/>
    </location>
</feature>
<accession>A0A161Y194</accession>
<dbReference type="InterPro" id="IPR011684">
    <property type="entry name" value="NAB"/>
</dbReference>
<dbReference type="OMA" id="ACINPHK"/>
<evidence type="ECO:0000313" key="5">
    <source>
        <dbReference type="EMBL" id="KZN02907.1"/>
    </source>
</evidence>
<keyword evidence="1 2" id="KW-0175">Coiled coil</keyword>
<dbReference type="Gramene" id="KZN02907">
    <property type="protein sequence ID" value="KZN02907"/>
    <property type="gene ID" value="DCAR_011663"/>
</dbReference>
<reference evidence="5" key="1">
    <citation type="journal article" date="2016" name="Nat. Genet.">
        <title>A high-quality carrot genome assembly provides new insights into carotenoid accumulation and asterid genome evolution.</title>
        <authorList>
            <person name="Iorizzo M."/>
            <person name="Ellison S."/>
            <person name="Senalik D."/>
            <person name="Zeng P."/>
            <person name="Satapoomin P."/>
            <person name="Huang J."/>
            <person name="Bowman M."/>
            <person name="Iovene M."/>
            <person name="Sanseverino W."/>
            <person name="Cavagnaro P."/>
            <person name="Yildiz M."/>
            <person name="Macko-Podgorni A."/>
            <person name="Moranska E."/>
            <person name="Grzebelus E."/>
            <person name="Grzebelus D."/>
            <person name="Ashrafi H."/>
            <person name="Zheng Z."/>
            <person name="Cheng S."/>
            <person name="Spooner D."/>
            <person name="Van Deynze A."/>
            <person name="Simon P."/>
        </authorList>
    </citation>
    <scope>NUCLEOTIDE SEQUENCE [LARGE SCALE GENOMIC DNA]</scope>
    <source>
        <tissue evidence="5">Leaf</tissue>
    </source>
</reference>
<feature type="compositionally biased region" description="Basic and acidic residues" evidence="3">
    <location>
        <begin position="537"/>
        <end position="556"/>
    </location>
</feature>
<dbReference type="Pfam" id="PF24918">
    <property type="entry name" value="NET2A_C"/>
    <property type="match status" value="1"/>
</dbReference>
<evidence type="ECO:0000256" key="3">
    <source>
        <dbReference type="SAM" id="MobiDB-lite"/>
    </source>
</evidence>